<name>R7UBJ6_CAPTE</name>
<dbReference type="GO" id="GO:0005794">
    <property type="term" value="C:Golgi apparatus"/>
    <property type="evidence" value="ECO:0007669"/>
    <property type="project" value="TreeGrafter"/>
</dbReference>
<dbReference type="PANTHER" id="PTHR11675">
    <property type="entry name" value="N-ACETYLGALACTOSAMINYLTRANSFERASE"/>
    <property type="match status" value="1"/>
</dbReference>
<reference evidence="4" key="3">
    <citation type="submission" date="2015-06" db="UniProtKB">
        <authorList>
            <consortium name="EnsemblMetazoa"/>
        </authorList>
    </citation>
    <scope>IDENTIFICATION</scope>
</reference>
<proteinExistence type="predicted"/>
<accession>R7UBJ6</accession>
<feature type="non-terminal residue" evidence="3">
    <location>
        <position position="1"/>
    </location>
</feature>
<gene>
    <name evidence="3" type="ORF">CAPTEDRAFT_49556</name>
</gene>
<dbReference type="GO" id="GO:0004653">
    <property type="term" value="F:polypeptide N-acetylgalactosaminyltransferase activity"/>
    <property type="evidence" value="ECO:0007669"/>
    <property type="project" value="TreeGrafter"/>
</dbReference>
<dbReference type="Proteomes" id="UP000014760">
    <property type="component" value="Unassembled WGS sequence"/>
</dbReference>
<evidence type="ECO:0000313" key="5">
    <source>
        <dbReference type="Proteomes" id="UP000014760"/>
    </source>
</evidence>
<dbReference type="OrthoDB" id="6141589at2759"/>
<dbReference type="GO" id="GO:0006493">
    <property type="term" value="P:protein O-linked glycosylation"/>
    <property type="evidence" value="ECO:0007669"/>
    <property type="project" value="TreeGrafter"/>
</dbReference>
<dbReference type="OMA" id="QTHFAIM"/>
<keyword evidence="2" id="KW-0325">Glycoprotein</keyword>
<feature type="non-terminal residue" evidence="3">
    <location>
        <position position="100"/>
    </location>
</feature>
<sequence>VWRCGGRVLSIPCSHAAHLERGGHREYRNNPEWISLMEYNYKRIAEVWLDEYKEYFYYYRPELLAVDAGDLSSRRAIKEKCSQKYDRDFSWFLKEVYPEL</sequence>
<dbReference type="PANTHER" id="PTHR11675:SF134">
    <property type="entry name" value="N-ACETYLGALACTOSAMINYLTRANSFERASE 4-RELATED"/>
    <property type="match status" value="1"/>
</dbReference>
<dbReference type="EnsemblMetazoa" id="CapteT49556">
    <property type="protein sequence ID" value="CapteP49556"/>
    <property type="gene ID" value="CapteG49556"/>
</dbReference>
<keyword evidence="5" id="KW-1185">Reference proteome</keyword>
<dbReference type="Gene3D" id="3.90.550.10">
    <property type="entry name" value="Spore Coat Polysaccharide Biosynthesis Protein SpsA, Chain A"/>
    <property type="match status" value="1"/>
</dbReference>
<reference evidence="3 5" key="2">
    <citation type="journal article" date="2013" name="Nature">
        <title>Insights into bilaterian evolution from three spiralian genomes.</title>
        <authorList>
            <person name="Simakov O."/>
            <person name="Marletaz F."/>
            <person name="Cho S.J."/>
            <person name="Edsinger-Gonzales E."/>
            <person name="Havlak P."/>
            <person name="Hellsten U."/>
            <person name="Kuo D.H."/>
            <person name="Larsson T."/>
            <person name="Lv J."/>
            <person name="Arendt D."/>
            <person name="Savage R."/>
            <person name="Osoegawa K."/>
            <person name="de Jong P."/>
            <person name="Grimwood J."/>
            <person name="Chapman J.A."/>
            <person name="Shapiro H."/>
            <person name="Aerts A."/>
            <person name="Otillar R.P."/>
            <person name="Terry A.Y."/>
            <person name="Boore J.L."/>
            <person name="Grigoriev I.V."/>
            <person name="Lindberg D.R."/>
            <person name="Seaver E.C."/>
            <person name="Weisblat D.A."/>
            <person name="Putnam N.H."/>
            <person name="Rokhsar D.S."/>
        </authorList>
    </citation>
    <scope>NUCLEOTIDE SEQUENCE</scope>
    <source>
        <strain evidence="3 5">I ESC-2004</strain>
    </source>
</reference>
<evidence type="ECO:0000313" key="3">
    <source>
        <dbReference type="EMBL" id="ELU00642.1"/>
    </source>
</evidence>
<protein>
    <submittedName>
        <fullName evidence="3 4">Uncharacterized protein</fullName>
    </submittedName>
</protein>
<evidence type="ECO:0000256" key="2">
    <source>
        <dbReference type="ARBA" id="ARBA00023180"/>
    </source>
</evidence>
<dbReference type="STRING" id="283909.R7UBJ6"/>
<keyword evidence="1" id="KW-1015">Disulfide bond</keyword>
<dbReference type="SUPFAM" id="SSF53448">
    <property type="entry name" value="Nucleotide-diphospho-sugar transferases"/>
    <property type="match status" value="1"/>
</dbReference>
<evidence type="ECO:0000313" key="4">
    <source>
        <dbReference type="EnsemblMetazoa" id="CapteP49556"/>
    </source>
</evidence>
<dbReference type="HOGENOM" id="CLU_2313080_0_0_1"/>
<dbReference type="InterPro" id="IPR029044">
    <property type="entry name" value="Nucleotide-diphossugar_trans"/>
</dbReference>
<evidence type="ECO:0000256" key="1">
    <source>
        <dbReference type="ARBA" id="ARBA00023157"/>
    </source>
</evidence>
<reference evidence="5" key="1">
    <citation type="submission" date="2012-12" db="EMBL/GenBank/DDBJ databases">
        <authorList>
            <person name="Hellsten U."/>
            <person name="Grimwood J."/>
            <person name="Chapman J.A."/>
            <person name="Shapiro H."/>
            <person name="Aerts A."/>
            <person name="Otillar R.P."/>
            <person name="Terry A.Y."/>
            <person name="Boore J.L."/>
            <person name="Simakov O."/>
            <person name="Marletaz F."/>
            <person name="Cho S.-J."/>
            <person name="Edsinger-Gonzales E."/>
            <person name="Havlak P."/>
            <person name="Kuo D.-H."/>
            <person name="Larsson T."/>
            <person name="Lv J."/>
            <person name="Arendt D."/>
            <person name="Savage R."/>
            <person name="Osoegawa K."/>
            <person name="de Jong P."/>
            <person name="Lindberg D.R."/>
            <person name="Seaver E.C."/>
            <person name="Weisblat D.A."/>
            <person name="Putnam N.H."/>
            <person name="Grigoriev I.V."/>
            <person name="Rokhsar D.S."/>
        </authorList>
    </citation>
    <scope>NUCLEOTIDE SEQUENCE</scope>
    <source>
        <strain evidence="5">I ESC-2004</strain>
    </source>
</reference>
<dbReference type="AlphaFoldDB" id="R7UBJ6"/>
<dbReference type="EMBL" id="AMQN01009610">
    <property type="status" value="NOT_ANNOTATED_CDS"/>
    <property type="molecule type" value="Genomic_DNA"/>
</dbReference>
<dbReference type="EMBL" id="KB305800">
    <property type="protein sequence ID" value="ELU00642.1"/>
    <property type="molecule type" value="Genomic_DNA"/>
</dbReference>
<organism evidence="3">
    <name type="scientific">Capitella teleta</name>
    <name type="common">Polychaete worm</name>
    <dbReference type="NCBI Taxonomy" id="283909"/>
    <lineage>
        <taxon>Eukaryota</taxon>
        <taxon>Metazoa</taxon>
        <taxon>Spiralia</taxon>
        <taxon>Lophotrochozoa</taxon>
        <taxon>Annelida</taxon>
        <taxon>Polychaeta</taxon>
        <taxon>Sedentaria</taxon>
        <taxon>Scolecida</taxon>
        <taxon>Capitellidae</taxon>
        <taxon>Capitella</taxon>
    </lineage>
</organism>